<name>A0A821MNH7_9BILA</name>
<dbReference type="EMBL" id="CAJOBR010004192">
    <property type="protein sequence ID" value="CAF4771064.1"/>
    <property type="molecule type" value="Genomic_DNA"/>
</dbReference>
<evidence type="ECO:0000313" key="3">
    <source>
        <dbReference type="Proteomes" id="UP000663848"/>
    </source>
</evidence>
<proteinExistence type="predicted"/>
<organism evidence="2 3">
    <name type="scientific">Rotaria socialis</name>
    <dbReference type="NCBI Taxonomy" id="392032"/>
    <lineage>
        <taxon>Eukaryota</taxon>
        <taxon>Metazoa</taxon>
        <taxon>Spiralia</taxon>
        <taxon>Gnathifera</taxon>
        <taxon>Rotifera</taxon>
        <taxon>Eurotatoria</taxon>
        <taxon>Bdelloidea</taxon>
        <taxon>Philodinida</taxon>
        <taxon>Philodinidae</taxon>
        <taxon>Rotaria</taxon>
    </lineage>
</organism>
<gene>
    <name evidence="1" type="ORF">GRG538_LOCUS11473</name>
    <name evidence="2" type="ORF">QYT958_LOCUS22173</name>
</gene>
<sequence length="114" mass="12829">MDPTAFSRYNINGFVTARLSGYIAFNKDGPPMTISASPSNKFNLYSFVVSSGFRNQLRLTILDYRQSKILYSATYPLYTLWQQLIKLNYLDVEVVTLSAVGSSEFSMDNLCLSA</sequence>
<dbReference type="EMBL" id="CAJNYT010001528">
    <property type="protein sequence ID" value="CAF3417383.1"/>
    <property type="molecule type" value="Genomic_DNA"/>
</dbReference>
<dbReference type="Proteomes" id="UP000663872">
    <property type="component" value="Unassembled WGS sequence"/>
</dbReference>
<protein>
    <submittedName>
        <fullName evidence="2">Uncharacterized protein</fullName>
    </submittedName>
</protein>
<comment type="caution">
    <text evidence="2">The sequence shown here is derived from an EMBL/GenBank/DDBJ whole genome shotgun (WGS) entry which is preliminary data.</text>
</comment>
<evidence type="ECO:0000313" key="2">
    <source>
        <dbReference type="EMBL" id="CAF4771064.1"/>
    </source>
</evidence>
<dbReference type="Proteomes" id="UP000663848">
    <property type="component" value="Unassembled WGS sequence"/>
</dbReference>
<dbReference type="AlphaFoldDB" id="A0A821MNH7"/>
<reference evidence="2" key="1">
    <citation type="submission" date="2021-02" db="EMBL/GenBank/DDBJ databases">
        <authorList>
            <person name="Nowell W R."/>
        </authorList>
    </citation>
    <scope>NUCLEOTIDE SEQUENCE</scope>
</reference>
<accession>A0A821MNH7</accession>
<evidence type="ECO:0000313" key="1">
    <source>
        <dbReference type="EMBL" id="CAF3417383.1"/>
    </source>
</evidence>